<name>A0AAE0ZHW3_9GAST</name>
<reference evidence="1" key="1">
    <citation type="journal article" date="2023" name="G3 (Bethesda)">
        <title>A reference genome for the long-term kleptoplast-retaining sea slug Elysia crispata morphotype clarki.</title>
        <authorList>
            <person name="Eastman K.E."/>
            <person name="Pendleton A.L."/>
            <person name="Shaikh M.A."/>
            <person name="Suttiyut T."/>
            <person name="Ogas R."/>
            <person name="Tomko P."/>
            <person name="Gavelis G."/>
            <person name="Widhalm J.R."/>
            <person name="Wisecaver J.H."/>
        </authorList>
    </citation>
    <scope>NUCLEOTIDE SEQUENCE</scope>
    <source>
        <strain evidence="1">ECLA1</strain>
    </source>
</reference>
<proteinExistence type="predicted"/>
<dbReference type="AlphaFoldDB" id="A0AAE0ZHW3"/>
<evidence type="ECO:0000313" key="1">
    <source>
        <dbReference type="EMBL" id="KAK3769191.1"/>
    </source>
</evidence>
<sequence length="68" mass="8013">MVEKIYLRIYPTAPPDVHYRDHVTDFRFDTHPTNQMNDHLQNKLMIDTFGLLSVTLDEQSKLNLVVLN</sequence>
<evidence type="ECO:0000313" key="2">
    <source>
        <dbReference type="Proteomes" id="UP001283361"/>
    </source>
</evidence>
<organism evidence="1 2">
    <name type="scientific">Elysia crispata</name>
    <name type="common">lettuce slug</name>
    <dbReference type="NCBI Taxonomy" id="231223"/>
    <lineage>
        <taxon>Eukaryota</taxon>
        <taxon>Metazoa</taxon>
        <taxon>Spiralia</taxon>
        <taxon>Lophotrochozoa</taxon>
        <taxon>Mollusca</taxon>
        <taxon>Gastropoda</taxon>
        <taxon>Heterobranchia</taxon>
        <taxon>Euthyneura</taxon>
        <taxon>Panpulmonata</taxon>
        <taxon>Sacoglossa</taxon>
        <taxon>Placobranchoidea</taxon>
        <taxon>Plakobranchidae</taxon>
        <taxon>Elysia</taxon>
    </lineage>
</organism>
<dbReference type="EMBL" id="JAWDGP010003957">
    <property type="protein sequence ID" value="KAK3769191.1"/>
    <property type="molecule type" value="Genomic_DNA"/>
</dbReference>
<comment type="caution">
    <text evidence="1">The sequence shown here is derived from an EMBL/GenBank/DDBJ whole genome shotgun (WGS) entry which is preliminary data.</text>
</comment>
<dbReference type="Proteomes" id="UP001283361">
    <property type="component" value="Unassembled WGS sequence"/>
</dbReference>
<accession>A0AAE0ZHW3</accession>
<keyword evidence="2" id="KW-1185">Reference proteome</keyword>
<gene>
    <name evidence="1" type="ORF">RRG08_005138</name>
</gene>
<protein>
    <submittedName>
        <fullName evidence="1">Uncharacterized protein</fullName>
    </submittedName>
</protein>